<accession>A0ABQ5TUK6</accession>
<name>A0ABQ5TUK6_9GAMM</name>
<organism evidence="1 2">
    <name type="scientific">Methylophaga thalassica</name>
    <dbReference type="NCBI Taxonomy" id="40223"/>
    <lineage>
        <taxon>Bacteria</taxon>
        <taxon>Pseudomonadati</taxon>
        <taxon>Pseudomonadota</taxon>
        <taxon>Gammaproteobacteria</taxon>
        <taxon>Thiotrichales</taxon>
        <taxon>Piscirickettsiaceae</taxon>
        <taxon>Methylophaga</taxon>
    </lineage>
</organism>
<dbReference type="Proteomes" id="UP001161423">
    <property type="component" value="Unassembled WGS sequence"/>
</dbReference>
<reference evidence="1" key="1">
    <citation type="journal article" date="2014" name="Int. J. Syst. Evol. Microbiol.">
        <title>Complete genome of a new Firmicutes species belonging to the dominant human colonic microbiota ('Ruminococcus bicirculans') reveals two chromosomes and a selective capacity to utilize plant glucans.</title>
        <authorList>
            <consortium name="NISC Comparative Sequencing Program"/>
            <person name="Wegmann U."/>
            <person name="Louis P."/>
            <person name="Goesmann A."/>
            <person name="Henrissat B."/>
            <person name="Duncan S.H."/>
            <person name="Flint H.J."/>
        </authorList>
    </citation>
    <scope>NUCLEOTIDE SEQUENCE</scope>
    <source>
        <strain evidence="1">NBRC 102424</strain>
    </source>
</reference>
<dbReference type="RefSeq" id="WP_284722626.1">
    <property type="nucleotide sequence ID" value="NZ_BSND01000004.1"/>
</dbReference>
<evidence type="ECO:0000313" key="2">
    <source>
        <dbReference type="Proteomes" id="UP001161423"/>
    </source>
</evidence>
<sequence length="101" mass="11445">MESLAPADVVMSDWNIVVIKHNGNIIEKFLGYSVRDRTYRISSQIQDYDAENKTGTTQSGSSYTFLDAPGQLHPVAQPVFDMLDERDDVEITLKFAWDDES</sequence>
<proteinExistence type="predicted"/>
<reference evidence="1" key="2">
    <citation type="submission" date="2023-01" db="EMBL/GenBank/DDBJ databases">
        <title>Draft genome sequence of Methylophaga thalassica strain NBRC 102424.</title>
        <authorList>
            <person name="Sun Q."/>
            <person name="Mori K."/>
        </authorList>
    </citation>
    <scope>NUCLEOTIDE SEQUENCE</scope>
    <source>
        <strain evidence="1">NBRC 102424</strain>
    </source>
</reference>
<dbReference type="EMBL" id="BSND01000004">
    <property type="protein sequence ID" value="GLP99111.1"/>
    <property type="molecule type" value="Genomic_DNA"/>
</dbReference>
<comment type="caution">
    <text evidence="1">The sequence shown here is derived from an EMBL/GenBank/DDBJ whole genome shotgun (WGS) entry which is preliminary data.</text>
</comment>
<keyword evidence="2" id="KW-1185">Reference proteome</keyword>
<protein>
    <submittedName>
        <fullName evidence="1">Uncharacterized protein</fullName>
    </submittedName>
</protein>
<gene>
    <name evidence="1" type="ORF">GCM10007891_09650</name>
</gene>
<evidence type="ECO:0000313" key="1">
    <source>
        <dbReference type="EMBL" id="GLP99111.1"/>
    </source>
</evidence>